<dbReference type="CDD" id="cd04301">
    <property type="entry name" value="NAT_SF"/>
    <property type="match status" value="1"/>
</dbReference>
<sequence length="185" mass="21780">MHIPIRFLEGKQVYLRPVSVEDAELYHRFLFDPETRRLTGTQKSFTLEQIRQYIEAKNQDSSGVLLLIALTENDEVIGDIQLLEICPINRSCYIRIAIQNQTHQGKGYGTEAMKLMLDYAFGVLNLHRIELNVFAFNARAIHLYEKLGFKKEGVQREALFYNHQYHDSIIMSILEHEYRERYINQ</sequence>
<accession>A0AA45WNN7</accession>
<dbReference type="PROSITE" id="PS51186">
    <property type="entry name" value="GNAT"/>
    <property type="match status" value="1"/>
</dbReference>
<dbReference type="RefSeq" id="WP_102992449.1">
    <property type="nucleotide sequence ID" value="NZ_FXTU01000003.1"/>
</dbReference>
<dbReference type="PANTHER" id="PTHR43415">
    <property type="entry name" value="SPERMIDINE N(1)-ACETYLTRANSFERASE"/>
    <property type="match status" value="1"/>
</dbReference>
<dbReference type="Pfam" id="PF13302">
    <property type="entry name" value="Acetyltransf_3"/>
    <property type="match status" value="1"/>
</dbReference>
<name>A0AA45WNN7_9BACL</name>
<proteinExistence type="predicted"/>
<evidence type="ECO:0000259" key="1">
    <source>
        <dbReference type="PROSITE" id="PS51186"/>
    </source>
</evidence>
<dbReference type="InterPro" id="IPR000182">
    <property type="entry name" value="GNAT_dom"/>
</dbReference>
<dbReference type="GO" id="GO:0016747">
    <property type="term" value="F:acyltransferase activity, transferring groups other than amino-acyl groups"/>
    <property type="evidence" value="ECO:0007669"/>
    <property type="project" value="InterPro"/>
</dbReference>
<feature type="domain" description="N-acetyltransferase" evidence="1">
    <location>
        <begin position="13"/>
        <end position="176"/>
    </location>
</feature>
<evidence type="ECO:0000313" key="3">
    <source>
        <dbReference type="Proteomes" id="UP001157946"/>
    </source>
</evidence>
<dbReference type="Proteomes" id="UP001157946">
    <property type="component" value="Unassembled WGS sequence"/>
</dbReference>
<evidence type="ECO:0000313" key="2">
    <source>
        <dbReference type="EMBL" id="SMP18677.1"/>
    </source>
</evidence>
<dbReference type="PANTHER" id="PTHR43415:SF3">
    <property type="entry name" value="GNAT-FAMILY ACETYLTRANSFERASE"/>
    <property type="match status" value="1"/>
</dbReference>
<dbReference type="InterPro" id="IPR016181">
    <property type="entry name" value="Acyl_CoA_acyltransferase"/>
</dbReference>
<gene>
    <name evidence="2" type="ORF">SAMN06265361_103167</name>
</gene>
<dbReference type="AlphaFoldDB" id="A0AA45WNN7"/>
<dbReference type="SUPFAM" id="SSF55729">
    <property type="entry name" value="Acyl-CoA N-acyltransferases (Nat)"/>
    <property type="match status" value="1"/>
</dbReference>
<keyword evidence="3" id="KW-1185">Reference proteome</keyword>
<protein>
    <submittedName>
        <fullName evidence="2">Protein N-acetyltransferase, RimJ/RimL family</fullName>
    </submittedName>
</protein>
<dbReference type="EMBL" id="FXTU01000003">
    <property type="protein sequence ID" value="SMP18677.1"/>
    <property type="molecule type" value="Genomic_DNA"/>
</dbReference>
<organism evidence="2 3">
    <name type="scientific">Laceyella tengchongensis</name>
    <dbReference type="NCBI Taxonomy" id="574699"/>
    <lineage>
        <taxon>Bacteria</taxon>
        <taxon>Bacillati</taxon>
        <taxon>Bacillota</taxon>
        <taxon>Bacilli</taxon>
        <taxon>Bacillales</taxon>
        <taxon>Thermoactinomycetaceae</taxon>
        <taxon>Laceyella</taxon>
    </lineage>
</organism>
<dbReference type="Gene3D" id="3.40.630.30">
    <property type="match status" value="1"/>
</dbReference>
<reference evidence="2" key="1">
    <citation type="submission" date="2017-05" db="EMBL/GenBank/DDBJ databases">
        <authorList>
            <person name="Varghese N."/>
            <person name="Submissions S."/>
        </authorList>
    </citation>
    <scope>NUCLEOTIDE SEQUENCE</scope>
    <source>
        <strain evidence="2">DSM 45262</strain>
    </source>
</reference>
<comment type="caution">
    <text evidence="2">The sequence shown here is derived from an EMBL/GenBank/DDBJ whole genome shotgun (WGS) entry which is preliminary data.</text>
</comment>